<dbReference type="GO" id="GO:0005886">
    <property type="term" value="C:plasma membrane"/>
    <property type="evidence" value="ECO:0007669"/>
    <property type="project" value="TreeGrafter"/>
</dbReference>
<dbReference type="AlphaFoldDB" id="Q0A6W6"/>
<evidence type="ECO:0000256" key="1">
    <source>
        <dbReference type="ARBA" id="ARBA00004496"/>
    </source>
</evidence>
<dbReference type="Gene3D" id="3.40.50.300">
    <property type="entry name" value="P-loop containing nucleotide triphosphate hydrolases"/>
    <property type="match status" value="1"/>
</dbReference>
<dbReference type="Gene3D" id="3.30.450.90">
    <property type="match status" value="1"/>
</dbReference>
<accession>Q0A6W6</accession>
<dbReference type="Proteomes" id="UP000001962">
    <property type="component" value="Chromosome"/>
</dbReference>
<dbReference type="GO" id="GO:0016887">
    <property type="term" value="F:ATP hydrolysis activity"/>
    <property type="evidence" value="ECO:0007669"/>
    <property type="project" value="InterPro"/>
</dbReference>
<dbReference type="GO" id="GO:0005524">
    <property type="term" value="F:ATP binding"/>
    <property type="evidence" value="ECO:0007669"/>
    <property type="project" value="UniProtKB-KW"/>
</dbReference>
<dbReference type="InterPro" id="IPR013374">
    <property type="entry name" value="ATPase_typ4_pilus-assembl_PilB"/>
</dbReference>
<dbReference type="InterPro" id="IPR027417">
    <property type="entry name" value="P-loop_NTPase"/>
</dbReference>
<evidence type="ECO:0000256" key="4">
    <source>
        <dbReference type="ARBA" id="ARBA00022741"/>
    </source>
</evidence>
<evidence type="ECO:0000313" key="8">
    <source>
        <dbReference type="Proteomes" id="UP000001962"/>
    </source>
</evidence>
<dbReference type="Pfam" id="PF05157">
    <property type="entry name" value="MshEN"/>
    <property type="match status" value="1"/>
</dbReference>
<dbReference type="FunFam" id="3.30.450.90:FF:000001">
    <property type="entry name" value="Type II secretion system ATPase GspE"/>
    <property type="match status" value="1"/>
</dbReference>
<evidence type="ECO:0000256" key="2">
    <source>
        <dbReference type="ARBA" id="ARBA00006611"/>
    </source>
</evidence>
<dbReference type="SUPFAM" id="SSF160246">
    <property type="entry name" value="EspE N-terminal domain-like"/>
    <property type="match status" value="1"/>
</dbReference>
<dbReference type="GO" id="GO:0009297">
    <property type="term" value="P:pilus assembly"/>
    <property type="evidence" value="ECO:0007669"/>
    <property type="project" value="InterPro"/>
</dbReference>
<keyword evidence="8" id="KW-1185">Reference proteome</keyword>
<organism evidence="7 8">
    <name type="scientific">Alkalilimnicola ehrlichii (strain ATCC BAA-1101 / DSM 17681 / MLHE-1)</name>
    <dbReference type="NCBI Taxonomy" id="187272"/>
    <lineage>
        <taxon>Bacteria</taxon>
        <taxon>Pseudomonadati</taxon>
        <taxon>Pseudomonadota</taxon>
        <taxon>Gammaproteobacteria</taxon>
        <taxon>Chromatiales</taxon>
        <taxon>Ectothiorhodospiraceae</taxon>
        <taxon>Alkalilimnicola</taxon>
    </lineage>
</organism>
<dbReference type="GO" id="GO:0005737">
    <property type="term" value="C:cytoplasm"/>
    <property type="evidence" value="ECO:0007669"/>
    <property type="project" value="UniProtKB-SubCell"/>
</dbReference>
<dbReference type="FunFam" id="3.40.50.300:FF:000398">
    <property type="entry name" value="Type IV pilus assembly ATPase PilB"/>
    <property type="match status" value="1"/>
</dbReference>
<proteinExistence type="inferred from homology"/>
<dbReference type="eggNOG" id="COG2804">
    <property type="taxonomic scope" value="Bacteria"/>
</dbReference>
<dbReference type="SUPFAM" id="SSF52540">
    <property type="entry name" value="P-loop containing nucleoside triphosphate hydrolases"/>
    <property type="match status" value="1"/>
</dbReference>
<dbReference type="OrthoDB" id="9804785at2"/>
<dbReference type="NCBIfam" id="TIGR02538">
    <property type="entry name" value="type_IV_pilB"/>
    <property type="match status" value="1"/>
</dbReference>
<sequence length="578" mass="63460">MVTANPSVRLSGLAGRLVREGLLDEATARKHTEQAVKQRRPLISHLVEAKVLPGHEVIQQAAIEFGIPALDLAAVEPDINAVKLVSEKLIRTHQALPLFRRGKRLFLGVVDPTNLDALDEIKFHTGLTTEAILVEPDKLTQVMERALDAAAGGDAALKELDLDEDLEHLSVGGDEPREEREVGIAGEGEKDDAPVVRFVNKLLLDAIRKGASDIHFEPFEKEYRVRFRQDGILYEVSKPPVNLGGRLAARLKVMSRMDIAEKRVPQDGRIKMNISRNRAIDFRVSTCPTLFGEKVVLRILDPSSAQMGIDSLGYEPEQKQRYLEALSKPYGMILVTGPTGSGKTVSLYTGLHILNTPDRNISTAEDPSEINMPGVNQVNINPKAGLTFANTLRAFLRQDPDVIMVGEIRDLETAEIAIKAAQTGHLVLSTLHTNDAPQTLTRLANMGVPAYNIASSVTLIIAQRLARRLCKHCKVPEEVPRETLLEEGFTEADLEAGVTVYAPQGCEHCTEGYKGRVGIYQVMPVSDAMGRLIMEGGNAMQLADQAAREGIDDLRRSGLRKVIQGMTSLQEVNRVTKD</sequence>
<dbReference type="InterPro" id="IPR001482">
    <property type="entry name" value="T2SS/T4SS_dom"/>
</dbReference>
<dbReference type="CDD" id="cd01129">
    <property type="entry name" value="PulE-GspE-like"/>
    <property type="match status" value="1"/>
</dbReference>
<dbReference type="KEGG" id="aeh:Mlg_2079"/>
<dbReference type="PANTHER" id="PTHR30258">
    <property type="entry name" value="TYPE II SECRETION SYSTEM PROTEIN GSPE-RELATED"/>
    <property type="match status" value="1"/>
</dbReference>
<evidence type="ECO:0000256" key="5">
    <source>
        <dbReference type="ARBA" id="ARBA00022840"/>
    </source>
</evidence>
<comment type="subcellular location">
    <subcellularLocation>
        <location evidence="1">Cytoplasm</location>
    </subcellularLocation>
</comment>
<dbReference type="EMBL" id="CP000453">
    <property type="protein sequence ID" value="ABI57421.1"/>
    <property type="molecule type" value="Genomic_DNA"/>
</dbReference>
<feature type="domain" description="Bacterial type II secretion system protein E" evidence="6">
    <location>
        <begin position="396"/>
        <end position="410"/>
    </location>
</feature>
<dbReference type="RefSeq" id="WP_011629815.1">
    <property type="nucleotide sequence ID" value="NC_008340.1"/>
</dbReference>
<protein>
    <submittedName>
        <fullName evidence="7">Type IV-A pilus assembly ATPase PilB</fullName>
    </submittedName>
</protein>
<dbReference type="PROSITE" id="PS00662">
    <property type="entry name" value="T2SP_E"/>
    <property type="match status" value="1"/>
</dbReference>
<evidence type="ECO:0000256" key="3">
    <source>
        <dbReference type="ARBA" id="ARBA00022490"/>
    </source>
</evidence>
<dbReference type="HOGENOM" id="CLU_013446_10_1_6"/>
<reference evidence="8" key="1">
    <citation type="submission" date="2006-08" db="EMBL/GenBank/DDBJ databases">
        <title>Complete sequence of Alkalilimnicola ehrilichei MLHE-1.</title>
        <authorList>
            <person name="Copeland A."/>
            <person name="Lucas S."/>
            <person name="Lapidus A."/>
            <person name="Barry K."/>
            <person name="Detter J.C."/>
            <person name="Glavina del Rio T."/>
            <person name="Hammon N."/>
            <person name="Israni S."/>
            <person name="Dalin E."/>
            <person name="Tice H."/>
            <person name="Pitluck S."/>
            <person name="Sims D."/>
            <person name="Brettin T."/>
            <person name="Bruce D."/>
            <person name="Han C."/>
            <person name="Tapia R."/>
            <person name="Gilna P."/>
            <person name="Schmutz J."/>
            <person name="Larimer F."/>
            <person name="Land M."/>
            <person name="Hauser L."/>
            <person name="Kyrpides N."/>
            <person name="Mikhailova N."/>
            <person name="Oremland R.S."/>
            <person name="Hoeft S.E."/>
            <person name="Switzer-Blum J."/>
            <person name="Kulp T."/>
            <person name="King G."/>
            <person name="Tabita R."/>
            <person name="Witte B."/>
            <person name="Santini J.M."/>
            <person name="Basu P."/>
            <person name="Hollibaugh J.T."/>
            <person name="Xie G."/>
            <person name="Stolz J.F."/>
            <person name="Richardson P."/>
        </authorList>
    </citation>
    <scope>NUCLEOTIDE SEQUENCE [LARGE SCALE GENOMIC DNA]</scope>
    <source>
        <strain evidence="8">ATCC BAA-1101 / DSM 17681 / MLHE-1</strain>
    </source>
</reference>
<dbReference type="InterPro" id="IPR037257">
    <property type="entry name" value="T2SS_E_N_sf"/>
</dbReference>
<keyword evidence="5" id="KW-0067">ATP-binding</keyword>
<comment type="similarity">
    <text evidence="2">Belongs to the GSP E family.</text>
</comment>
<gene>
    <name evidence="7" type="ordered locus">Mlg_2079</name>
</gene>
<keyword evidence="4" id="KW-0547">Nucleotide-binding</keyword>
<keyword evidence="3" id="KW-0963">Cytoplasm</keyword>
<evidence type="ECO:0000313" key="7">
    <source>
        <dbReference type="EMBL" id="ABI57421.1"/>
    </source>
</evidence>
<dbReference type="InterPro" id="IPR007831">
    <property type="entry name" value="T2SS_GspE_N"/>
</dbReference>
<dbReference type="PANTHER" id="PTHR30258:SF1">
    <property type="entry name" value="PROTEIN TRANSPORT PROTEIN HOFB HOMOLOG"/>
    <property type="match status" value="1"/>
</dbReference>
<evidence type="ECO:0000259" key="6">
    <source>
        <dbReference type="PROSITE" id="PS00662"/>
    </source>
</evidence>
<name>Q0A6W6_ALKEH</name>
<dbReference type="Gene3D" id="3.30.300.160">
    <property type="entry name" value="Type II secretion system, protein E, N-terminal domain"/>
    <property type="match status" value="1"/>
</dbReference>
<dbReference type="Pfam" id="PF00437">
    <property type="entry name" value="T2SSE"/>
    <property type="match status" value="1"/>
</dbReference>